<dbReference type="InterPro" id="IPR024079">
    <property type="entry name" value="MetalloPept_cat_dom_sf"/>
</dbReference>
<dbReference type="Pfam" id="PF16217">
    <property type="entry name" value="M64_N"/>
    <property type="match status" value="1"/>
</dbReference>
<dbReference type="InterPro" id="IPR038171">
    <property type="entry name" value="M64_N_sf"/>
</dbReference>
<dbReference type="KEGG" id="mpaf:R5R33_11255"/>
<dbReference type="InterPro" id="IPR019026">
    <property type="entry name" value="Peptidase_M64_IgA"/>
</dbReference>
<dbReference type="AlphaFoldDB" id="A0AAU0MWX6"/>
<feature type="chain" id="PRO_5043625231" evidence="1">
    <location>
        <begin position="22"/>
        <end position="443"/>
    </location>
</feature>
<dbReference type="Pfam" id="PF09471">
    <property type="entry name" value="Peptidase_M64"/>
    <property type="match status" value="2"/>
</dbReference>
<proteinExistence type="predicted"/>
<dbReference type="Gene3D" id="3.40.390.10">
    <property type="entry name" value="Collagenase (Catalytic Domain)"/>
    <property type="match status" value="1"/>
</dbReference>
<sequence length="443" mass="49348">MRNLHLLLLTLSALIALPVAAGSPAPTPAPIWRLDFMHEGGNAAAETFAIEQLLEEPQRWSGPTQDGLERGDYKVELFEIGAAKPWFSYSYSSVYSDWSHGVEATSSRKTFQESVRFPAPANDSTLIISRRKLDQEGQPFERVWQTSIDANTKPVTALSELPTIARDLEIHGAPESHLDLLFIAEGFTEKEREKFFDAAQQASETLFGVEPYASLREKFNVRALFLPSSEATLGGDTALKVNPNALGMARYALTMEDHRLRNAAMQVPYDNIVILTNSSTYSASGIYRAYTVVPVFEPRMRFLLVHELGHHLAGLADEYFHATPGYADAEKVVEPHEPNITALLDKKNLKWAHLIKASTPLPTPWQKQRYLDTLKGDQSWLLEEPYINEVGAFQGANYSPTQYYRPTLNCLMLRDGGDNQFCPVCANGIREVIEATAGSDVGK</sequence>
<evidence type="ECO:0000313" key="3">
    <source>
        <dbReference type="EMBL" id="WOX04318.1"/>
    </source>
</evidence>
<feature type="signal peptide" evidence="1">
    <location>
        <begin position="1"/>
        <end position="21"/>
    </location>
</feature>
<name>A0AAU0MWX6_9GAMM</name>
<organism evidence="3 4">
    <name type="scientific">Microbulbifer pacificus</name>
    <dbReference type="NCBI Taxonomy" id="407164"/>
    <lineage>
        <taxon>Bacteria</taxon>
        <taxon>Pseudomonadati</taxon>
        <taxon>Pseudomonadota</taxon>
        <taxon>Gammaproteobacteria</taxon>
        <taxon>Cellvibrionales</taxon>
        <taxon>Microbulbiferaceae</taxon>
        <taxon>Microbulbifer</taxon>
    </lineage>
</organism>
<dbReference type="RefSeq" id="WP_318952796.1">
    <property type="nucleotide sequence ID" value="NZ_CP137555.1"/>
</dbReference>
<protein>
    <submittedName>
        <fullName evidence="3">M64 family metallopeptidase</fullName>
    </submittedName>
</protein>
<dbReference type="Proteomes" id="UP001302477">
    <property type="component" value="Chromosome"/>
</dbReference>
<keyword evidence="1" id="KW-0732">Signal</keyword>
<dbReference type="EMBL" id="CP137555">
    <property type="protein sequence ID" value="WOX04318.1"/>
    <property type="molecule type" value="Genomic_DNA"/>
</dbReference>
<feature type="domain" description="Peptidase M64 N-terminal" evidence="2">
    <location>
        <begin position="33"/>
        <end position="135"/>
    </location>
</feature>
<evidence type="ECO:0000256" key="1">
    <source>
        <dbReference type="SAM" id="SignalP"/>
    </source>
</evidence>
<reference evidence="3 4" key="1">
    <citation type="submission" date="2023-10" db="EMBL/GenBank/DDBJ databases">
        <title>Description of Microbulbifer bruguierae sp. nov., isolated from the sediments of mangrove plant Bruguiera sexangula and comparative genomic analyses of the genus Microbulbifer.</title>
        <authorList>
            <person name="Long M."/>
        </authorList>
    </citation>
    <scope>NUCLEOTIDE SEQUENCE [LARGE SCALE GENOMIC DNA]</scope>
    <source>
        <strain evidence="3 4">SPO729</strain>
    </source>
</reference>
<dbReference type="GO" id="GO:0008237">
    <property type="term" value="F:metallopeptidase activity"/>
    <property type="evidence" value="ECO:0007669"/>
    <property type="project" value="InterPro"/>
</dbReference>
<gene>
    <name evidence="3" type="ORF">R5R33_11255</name>
</gene>
<evidence type="ECO:0000259" key="2">
    <source>
        <dbReference type="Pfam" id="PF16217"/>
    </source>
</evidence>
<dbReference type="Gene3D" id="2.60.40.3250">
    <property type="entry name" value="Peptidase M64, N-terminal domain"/>
    <property type="match status" value="1"/>
</dbReference>
<keyword evidence="4" id="KW-1185">Reference proteome</keyword>
<accession>A0AAU0MWX6</accession>
<dbReference type="InterPro" id="IPR032625">
    <property type="entry name" value="M64_N"/>
</dbReference>
<evidence type="ECO:0000313" key="4">
    <source>
        <dbReference type="Proteomes" id="UP001302477"/>
    </source>
</evidence>